<gene>
    <name evidence="19" type="primary">addA</name>
    <name evidence="19" type="ORF">D1223_07810</name>
</gene>
<feature type="domain" description="UvrD-like helicase ATP-binding" evidence="17">
    <location>
        <begin position="39"/>
        <end position="532"/>
    </location>
</feature>
<dbReference type="InterPro" id="IPR038726">
    <property type="entry name" value="PDDEXK_AddAB-type"/>
</dbReference>
<evidence type="ECO:0000256" key="3">
    <source>
        <dbReference type="ARBA" id="ARBA00022763"/>
    </source>
</evidence>
<protein>
    <recommendedName>
        <fullName evidence="12">DNA 3'-5' helicase</fullName>
        <ecNumber evidence="12">5.6.2.4</ecNumber>
    </recommendedName>
    <alternativeName>
        <fullName evidence="13">DNA 3'-5' helicase II</fullName>
    </alternativeName>
</protein>
<sequence length="1196" mass="129392">MSACRARNGRSMAPTMPGSPGATNGRRRMAMTDQAETAFASAIRAQALAARPDRSAWVEAHAGSGKTKVLIDRVARLLLRREDGRRGADPDTILCITYTKAAANEMLSRLFDRLGSWSVMEDARLAGELARLEQRAEESYSAEDLQAARALFARALETPGGLRIETIHAFCSRILRRFPLEADVSPGFAEMEDRDADHLWDESLAGEILSAAEDQLDTLAALSEAGGGFGAAAPLSSLRGARGVLTGSNPDALKAAISDTVEAPDETVDEIMERAVGSGLPRETLAGIAQGLGRLSKPGASDTRLLEALIVILSDTPLAERWAAYQSVFLTSTGAMRASNPYTAGAAKEVPGLADAFQMKDGDGHEVTRFRGLLRDMIARQAYERTAALVDVGLPVLSAFRSGKAQRAALDFDDLIQQTRALLTSGGLAEWVLYKLDGGLTHILLDEAQDTSPAQWEIINALVAEFRAGAGVERAVDPRTQFTVGDKKQSIYSFQGADPDRFLDEKRRFAEAEETLHGQANLPDMTMSFRSTPEVLSFVDTVFNSARFAGDPFSEHPPEEADDLTHVAHRANQAGRVDLWPIEPHAEDDDSDPWDAPIDHLSESSPKNKLATRVAREIRRMIDTGEPVWRGGKRQPAEPGDMLILVRKRGALFEALIKALKAERLPVAGADRLVLLDHIGVQDCLNLIRFALMPGDDLTLAEILRGPFCGLVDDDHELFVLAHGRGKEERLWDRLRASPEPRFADAKAFCEDLLAGRHLPAFDLITRALVTRHDDGLSGWDRLIQRLGEPARDPVNALLDRALGHAMGEAASLQTFLAEIEGDASELKRDLAEAHGQIRVMTVHGAKGLQAPIVILPDTTSGEKADTASLFLVDDNVPVYSPRKADDPPVIARAREARTAAQARESRRLLYVALTRAEDRLIIGGAFAGNRKASGYAKDSWYDLCRTAMLSLTGAEDVGEGLTYGEVAAPLGKGRGAGSGPPGAPAWTRQVVTRIDTAPRVTAPSRLLTDTAPVTQPFGKARAAALKRGQLIHALLQYLPERPEAGREAEARAWLDRHTDLAPDTRAEILTVTMATLNEPGFAAVFAPGGRAEASVVGELTSGGEKLIINGRVDRLVITGTDILLVDYKTDRPAPASAEAVEPSYLLQMAAYQMVLEKAFPGRTIRPALLYTDGPKLFELPPSLLQNSRNRLAGGI</sequence>
<keyword evidence="5 15" id="KW-0347">Helicase</keyword>
<evidence type="ECO:0000259" key="18">
    <source>
        <dbReference type="PROSITE" id="PS51217"/>
    </source>
</evidence>
<dbReference type="GO" id="GO:0033202">
    <property type="term" value="C:DNA helicase complex"/>
    <property type="evidence" value="ECO:0007669"/>
    <property type="project" value="TreeGrafter"/>
</dbReference>
<feature type="binding site" evidence="15">
    <location>
        <begin position="60"/>
        <end position="67"/>
    </location>
    <ligand>
        <name>ATP</name>
        <dbReference type="ChEBI" id="CHEBI:30616"/>
    </ligand>
</feature>
<evidence type="ECO:0000256" key="8">
    <source>
        <dbReference type="ARBA" id="ARBA00023125"/>
    </source>
</evidence>
<dbReference type="SUPFAM" id="SSF52540">
    <property type="entry name" value="P-loop containing nucleoside triphosphate hydrolases"/>
    <property type="match status" value="1"/>
</dbReference>
<keyword evidence="9" id="KW-0234">DNA repair</keyword>
<evidence type="ECO:0000259" key="17">
    <source>
        <dbReference type="PROSITE" id="PS51198"/>
    </source>
</evidence>
<dbReference type="PROSITE" id="PS51217">
    <property type="entry name" value="UVRD_HELICASE_CTER"/>
    <property type="match status" value="1"/>
</dbReference>
<name>A0A399RKZ4_9PROT</name>
<dbReference type="SUPFAM" id="SSF52980">
    <property type="entry name" value="Restriction endonuclease-like"/>
    <property type="match status" value="1"/>
</dbReference>
<keyword evidence="1" id="KW-0540">Nuclease</keyword>
<dbReference type="Pfam" id="PF00580">
    <property type="entry name" value="UvrD-helicase"/>
    <property type="match status" value="1"/>
</dbReference>
<dbReference type="Gene3D" id="3.40.50.300">
    <property type="entry name" value="P-loop containing nucleotide triphosphate hydrolases"/>
    <property type="match status" value="4"/>
</dbReference>
<feature type="region of interest" description="Disordered" evidence="16">
    <location>
        <begin position="583"/>
        <end position="609"/>
    </location>
</feature>
<dbReference type="EC" id="5.6.2.4" evidence="12"/>
<dbReference type="PROSITE" id="PS51198">
    <property type="entry name" value="UVRD_HELICASE_ATP_BIND"/>
    <property type="match status" value="1"/>
</dbReference>
<keyword evidence="20" id="KW-1185">Reference proteome</keyword>
<dbReference type="InterPro" id="IPR014017">
    <property type="entry name" value="DNA_helicase_UvrD-like_C"/>
</dbReference>
<evidence type="ECO:0000256" key="6">
    <source>
        <dbReference type="ARBA" id="ARBA00022839"/>
    </source>
</evidence>
<keyword evidence="8" id="KW-0238">DNA-binding</keyword>
<dbReference type="PANTHER" id="PTHR11070:SF2">
    <property type="entry name" value="ATP-DEPENDENT DNA HELICASE SRS2"/>
    <property type="match status" value="1"/>
</dbReference>
<dbReference type="Gene3D" id="3.90.320.10">
    <property type="match status" value="1"/>
</dbReference>
<dbReference type="InterPro" id="IPR011335">
    <property type="entry name" value="Restrct_endonuc-II-like"/>
</dbReference>
<evidence type="ECO:0000256" key="7">
    <source>
        <dbReference type="ARBA" id="ARBA00022840"/>
    </source>
</evidence>
<dbReference type="InterPro" id="IPR014151">
    <property type="entry name" value="DNA_helicase_AddA"/>
</dbReference>
<evidence type="ECO:0000256" key="4">
    <source>
        <dbReference type="ARBA" id="ARBA00022801"/>
    </source>
</evidence>
<dbReference type="GO" id="GO:0004527">
    <property type="term" value="F:exonuclease activity"/>
    <property type="evidence" value="ECO:0007669"/>
    <property type="project" value="UniProtKB-KW"/>
</dbReference>
<evidence type="ECO:0000256" key="15">
    <source>
        <dbReference type="PROSITE-ProRule" id="PRU00560"/>
    </source>
</evidence>
<comment type="catalytic activity">
    <reaction evidence="14">
        <text>ATP + H2O = ADP + phosphate + H(+)</text>
        <dbReference type="Rhea" id="RHEA:13065"/>
        <dbReference type="ChEBI" id="CHEBI:15377"/>
        <dbReference type="ChEBI" id="CHEBI:15378"/>
        <dbReference type="ChEBI" id="CHEBI:30616"/>
        <dbReference type="ChEBI" id="CHEBI:43474"/>
        <dbReference type="ChEBI" id="CHEBI:456216"/>
        <dbReference type="EC" id="5.6.2.4"/>
    </reaction>
</comment>
<organism evidence="19 20">
    <name type="scientific">Henriciella mobilis</name>
    <dbReference type="NCBI Taxonomy" id="2305467"/>
    <lineage>
        <taxon>Bacteria</taxon>
        <taxon>Pseudomonadati</taxon>
        <taxon>Pseudomonadota</taxon>
        <taxon>Alphaproteobacteria</taxon>
        <taxon>Hyphomonadales</taxon>
        <taxon>Hyphomonadaceae</taxon>
        <taxon>Henriciella</taxon>
    </lineage>
</organism>
<dbReference type="InterPro" id="IPR011604">
    <property type="entry name" value="PDDEXK-like_dom_sf"/>
</dbReference>
<dbReference type="GO" id="GO:0043138">
    <property type="term" value="F:3'-5' DNA helicase activity"/>
    <property type="evidence" value="ECO:0007669"/>
    <property type="project" value="UniProtKB-EC"/>
</dbReference>
<accession>A0A399RKZ4</accession>
<evidence type="ECO:0000256" key="12">
    <source>
        <dbReference type="ARBA" id="ARBA00034808"/>
    </source>
</evidence>
<evidence type="ECO:0000256" key="13">
    <source>
        <dbReference type="ARBA" id="ARBA00034923"/>
    </source>
</evidence>
<evidence type="ECO:0000256" key="1">
    <source>
        <dbReference type="ARBA" id="ARBA00022722"/>
    </source>
</evidence>
<dbReference type="Pfam" id="PF12705">
    <property type="entry name" value="PDDEXK_1"/>
    <property type="match status" value="1"/>
</dbReference>
<dbReference type="EMBL" id="QWFX01000006">
    <property type="protein sequence ID" value="RIJ30522.1"/>
    <property type="molecule type" value="Genomic_DNA"/>
</dbReference>
<dbReference type="AlphaFoldDB" id="A0A399RKZ4"/>
<feature type="domain" description="UvrD-like helicase C-terminal" evidence="18">
    <location>
        <begin position="558"/>
        <end position="848"/>
    </location>
</feature>
<dbReference type="Proteomes" id="UP000266385">
    <property type="component" value="Unassembled WGS sequence"/>
</dbReference>
<reference evidence="19 20" key="1">
    <citation type="submission" date="2018-08" db="EMBL/GenBank/DDBJ databases">
        <title>Henriciella mobilis sp. nov., isolated from seawater.</title>
        <authorList>
            <person name="Cheng H."/>
            <person name="Wu Y.-H."/>
            <person name="Xu X.-W."/>
            <person name="Guo L.-L."/>
        </authorList>
    </citation>
    <scope>NUCLEOTIDE SEQUENCE [LARGE SCALE GENOMIC DNA]</scope>
    <source>
        <strain evidence="19 20">JN25</strain>
    </source>
</reference>
<dbReference type="NCBIfam" id="TIGR02784">
    <property type="entry name" value="addA_alphas"/>
    <property type="match status" value="1"/>
</dbReference>
<dbReference type="GO" id="GO:0000725">
    <property type="term" value="P:recombinational repair"/>
    <property type="evidence" value="ECO:0007669"/>
    <property type="project" value="TreeGrafter"/>
</dbReference>
<evidence type="ECO:0000256" key="9">
    <source>
        <dbReference type="ARBA" id="ARBA00023204"/>
    </source>
</evidence>
<evidence type="ECO:0000256" key="11">
    <source>
        <dbReference type="ARBA" id="ARBA00034617"/>
    </source>
</evidence>
<keyword evidence="6" id="KW-0269">Exonuclease</keyword>
<keyword evidence="4 15" id="KW-0378">Hydrolase</keyword>
<feature type="region of interest" description="Disordered" evidence="16">
    <location>
        <begin position="1"/>
        <end position="27"/>
    </location>
</feature>
<comment type="catalytic activity">
    <reaction evidence="11">
        <text>Couples ATP hydrolysis with the unwinding of duplex DNA by translocating in the 3'-5' direction.</text>
        <dbReference type="EC" id="5.6.2.4"/>
    </reaction>
</comment>
<evidence type="ECO:0000256" key="2">
    <source>
        <dbReference type="ARBA" id="ARBA00022741"/>
    </source>
</evidence>
<keyword evidence="2 15" id="KW-0547">Nucleotide-binding</keyword>
<evidence type="ECO:0000313" key="20">
    <source>
        <dbReference type="Proteomes" id="UP000266385"/>
    </source>
</evidence>
<dbReference type="InterPro" id="IPR027417">
    <property type="entry name" value="P-loop_NTPase"/>
</dbReference>
<comment type="caution">
    <text evidence="19">The sequence shown here is derived from an EMBL/GenBank/DDBJ whole genome shotgun (WGS) entry which is preliminary data.</text>
</comment>
<keyword evidence="7 15" id="KW-0067">ATP-binding</keyword>
<dbReference type="GO" id="GO:0005829">
    <property type="term" value="C:cytosol"/>
    <property type="evidence" value="ECO:0007669"/>
    <property type="project" value="TreeGrafter"/>
</dbReference>
<dbReference type="GO" id="GO:0003677">
    <property type="term" value="F:DNA binding"/>
    <property type="evidence" value="ECO:0007669"/>
    <property type="project" value="UniProtKB-KW"/>
</dbReference>
<evidence type="ECO:0000313" key="19">
    <source>
        <dbReference type="EMBL" id="RIJ30522.1"/>
    </source>
</evidence>
<evidence type="ECO:0000256" key="16">
    <source>
        <dbReference type="SAM" id="MobiDB-lite"/>
    </source>
</evidence>
<dbReference type="InterPro" id="IPR014016">
    <property type="entry name" value="UvrD-like_ATP-bd"/>
</dbReference>
<dbReference type="GO" id="GO:0005524">
    <property type="term" value="F:ATP binding"/>
    <property type="evidence" value="ECO:0007669"/>
    <property type="project" value="UniProtKB-UniRule"/>
</dbReference>
<dbReference type="PANTHER" id="PTHR11070">
    <property type="entry name" value="UVRD / RECB / PCRA DNA HELICASE FAMILY MEMBER"/>
    <property type="match status" value="1"/>
</dbReference>
<evidence type="ECO:0000256" key="14">
    <source>
        <dbReference type="ARBA" id="ARBA00048988"/>
    </source>
</evidence>
<keyword evidence="3" id="KW-0227">DNA damage</keyword>
<keyword evidence="10" id="KW-0413">Isomerase</keyword>
<evidence type="ECO:0000256" key="5">
    <source>
        <dbReference type="ARBA" id="ARBA00022806"/>
    </source>
</evidence>
<proteinExistence type="predicted"/>
<evidence type="ECO:0000256" key="10">
    <source>
        <dbReference type="ARBA" id="ARBA00023235"/>
    </source>
</evidence>
<dbReference type="Pfam" id="PF13361">
    <property type="entry name" value="UvrD_C"/>
    <property type="match status" value="1"/>
</dbReference>
<dbReference type="InterPro" id="IPR000212">
    <property type="entry name" value="DNA_helicase_UvrD/REP"/>
</dbReference>